<proteinExistence type="predicted"/>
<dbReference type="HOGENOM" id="CLU_1545346_0_0_10"/>
<evidence type="ECO:0000313" key="3">
    <source>
        <dbReference type="Proteomes" id="UP000003844"/>
    </source>
</evidence>
<dbReference type="eggNOG" id="ENOG5033D7P">
    <property type="taxonomic scope" value="Bacteria"/>
</dbReference>
<evidence type="ECO:0008006" key="4">
    <source>
        <dbReference type="Google" id="ProtNLM"/>
    </source>
</evidence>
<dbReference type="EMBL" id="JH594606">
    <property type="protein sequence ID" value="EHQ02074.1"/>
    <property type="molecule type" value="Genomic_DNA"/>
</dbReference>
<reference evidence="3" key="1">
    <citation type="journal article" date="2012" name="Stand. Genomic Sci.">
        <title>Genome sequence of the Antarctic rhodopsins-containing flavobacterium Gillisia limnaea type strain (R-8282(T)).</title>
        <authorList>
            <person name="Riedel T."/>
            <person name="Held B."/>
            <person name="Nolan M."/>
            <person name="Lucas S."/>
            <person name="Lapidus A."/>
            <person name="Tice H."/>
            <person name="Del Rio T.G."/>
            <person name="Cheng J.F."/>
            <person name="Han C."/>
            <person name="Tapia R."/>
            <person name="Goodwin L.A."/>
            <person name="Pitluck S."/>
            <person name="Liolios K."/>
            <person name="Mavromatis K."/>
            <person name="Pagani I."/>
            <person name="Ivanova N."/>
            <person name="Mikhailova N."/>
            <person name="Pati A."/>
            <person name="Chen A."/>
            <person name="Palaniappan K."/>
            <person name="Land M."/>
            <person name="Rohde M."/>
            <person name="Tindall B.J."/>
            <person name="Detter J.C."/>
            <person name="Goker M."/>
            <person name="Bristow J."/>
            <person name="Eisen J.A."/>
            <person name="Markowitz V."/>
            <person name="Hugenholtz P."/>
            <person name="Kyrpides N.C."/>
            <person name="Klenk H.P."/>
            <person name="Woyke T."/>
        </authorList>
    </citation>
    <scope>NUCLEOTIDE SEQUENCE [LARGE SCALE GENOMIC DNA]</scope>
    <source>
        <strain evidence="3">DSM 15749 / LMG 21470 / R-8282</strain>
    </source>
</reference>
<dbReference type="Proteomes" id="UP000003844">
    <property type="component" value="Unassembled WGS sequence"/>
</dbReference>
<dbReference type="OrthoDB" id="4301792at2"/>
<keyword evidence="3" id="KW-1185">Reference proteome</keyword>
<dbReference type="STRING" id="865937.Gilli_1417"/>
<protein>
    <recommendedName>
        <fullName evidence="4">Lipoprotein</fullName>
    </recommendedName>
</protein>
<name>H2BXJ2_GILLR</name>
<keyword evidence="1" id="KW-0732">Signal</keyword>
<gene>
    <name evidence="2" type="ORF">Gilli_1417</name>
</gene>
<evidence type="ECO:0000256" key="1">
    <source>
        <dbReference type="SAM" id="SignalP"/>
    </source>
</evidence>
<feature type="chain" id="PRO_5003560424" description="Lipoprotein" evidence="1">
    <location>
        <begin position="22"/>
        <end position="178"/>
    </location>
</feature>
<feature type="signal peptide" evidence="1">
    <location>
        <begin position="1"/>
        <end position="21"/>
    </location>
</feature>
<dbReference type="AlphaFoldDB" id="H2BXJ2"/>
<dbReference type="PROSITE" id="PS51257">
    <property type="entry name" value="PROKAR_LIPOPROTEIN"/>
    <property type="match status" value="1"/>
</dbReference>
<evidence type="ECO:0000313" key="2">
    <source>
        <dbReference type="EMBL" id="EHQ02074.1"/>
    </source>
</evidence>
<sequence>MRKIIIILILFLLVSCKPTFETVEKPTDYSTVIEKGRVTGVIFSENGICFLCLGDKERFTPTIDDIEKAENILKRNLQTINNQLINQVHNCPIIHKNLNSYRRQYFGYIGSDGSKIIYATFNWDRYTLMDRIKGYHKDESDNWKKEKEMVLDGCSYHWEIKINLDVEELFELDINGLG</sequence>
<organism evidence="2 3">
    <name type="scientific">Gillisia limnaea (strain DSM 15749 / LMG 21470 / R-8282)</name>
    <dbReference type="NCBI Taxonomy" id="865937"/>
    <lineage>
        <taxon>Bacteria</taxon>
        <taxon>Pseudomonadati</taxon>
        <taxon>Bacteroidota</taxon>
        <taxon>Flavobacteriia</taxon>
        <taxon>Flavobacteriales</taxon>
        <taxon>Flavobacteriaceae</taxon>
        <taxon>Gillisia</taxon>
    </lineage>
</organism>
<accession>H2BXJ2</accession>
<dbReference type="RefSeq" id="WP_006988389.1">
    <property type="nucleotide sequence ID" value="NZ_JH594606.1"/>
</dbReference>